<evidence type="ECO:0000259" key="15">
    <source>
        <dbReference type="Pfam" id="PF00593"/>
    </source>
</evidence>
<keyword evidence="9 17" id="KW-0675">Receptor</keyword>
<feature type="domain" description="TonB-dependent receptor plug" evidence="16">
    <location>
        <begin position="80"/>
        <end position="178"/>
    </location>
</feature>
<dbReference type="SUPFAM" id="SSF56935">
    <property type="entry name" value="Porins"/>
    <property type="match status" value="1"/>
</dbReference>
<keyword evidence="8 11" id="KW-0472">Membrane</keyword>
<reference evidence="17 18" key="1">
    <citation type="submission" date="2023-06" db="EMBL/GenBank/DDBJ databases">
        <title>Pelomonas sp. PFR6 16S ribosomal RNA gene Genome sequencing and assembly.</title>
        <authorList>
            <person name="Woo H."/>
        </authorList>
    </citation>
    <scope>NUCLEOTIDE SEQUENCE [LARGE SCALE GENOMIC DNA]</scope>
    <source>
        <strain evidence="17 18">PFR6</strain>
    </source>
</reference>
<evidence type="ECO:0000256" key="2">
    <source>
        <dbReference type="ARBA" id="ARBA00009810"/>
    </source>
</evidence>
<keyword evidence="10 11" id="KW-0998">Cell outer membrane</keyword>
<evidence type="ECO:0000256" key="4">
    <source>
        <dbReference type="ARBA" id="ARBA00022452"/>
    </source>
</evidence>
<dbReference type="InterPro" id="IPR012910">
    <property type="entry name" value="Plug_dom"/>
</dbReference>
<dbReference type="Pfam" id="PF00593">
    <property type="entry name" value="TonB_dep_Rec_b-barrel"/>
    <property type="match status" value="1"/>
</dbReference>
<dbReference type="Gene3D" id="2.170.130.10">
    <property type="entry name" value="TonB-dependent receptor, plug domain"/>
    <property type="match status" value="1"/>
</dbReference>
<dbReference type="Gene3D" id="2.40.170.20">
    <property type="entry name" value="TonB-dependent receptor, beta-barrel domain"/>
    <property type="match status" value="1"/>
</dbReference>
<dbReference type="Pfam" id="PF07715">
    <property type="entry name" value="Plug"/>
    <property type="match status" value="1"/>
</dbReference>
<evidence type="ECO:0000256" key="12">
    <source>
        <dbReference type="RuleBase" id="RU003357"/>
    </source>
</evidence>
<dbReference type="RefSeq" id="WP_290361089.1">
    <property type="nucleotide sequence ID" value="NZ_JAUHHC010000006.1"/>
</dbReference>
<keyword evidence="4 11" id="KW-1134">Transmembrane beta strand</keyword>
<evidence type="ECO:0000256" key="10">
    <source>
        <dbReference type="ARBA" id="ARBA00023237"/>
    </source>
</evidence>
<dbReference type="CDD" id="cd01347">
    <property type="entry name" value="ligand_gated_channel"/>
    <property type="match status" value="1"/>
</dbReference>
<dbReference type="InterPro" id="IPR000531">
    <property type="entry name" value="Beta-barrel_TonB"/>
</dbReference>
<accession>A0ABT8DYY1</accession>
<evidence type="ECO:0000256" key="8">
    <source>
        <dbReference type="ARBA" id="ARBA00023136"/>
    </source>
</evidence>
<dbReference type="InterPro" id="IPR039426">
    <property type="entry name" value="TonB-dep_rcpt-like"/>
</dbReference>
<organism evidence="17 18">
    <name type="scientific">Roseateles violae</name>
    <dbReference type="NCBI Taxonomy" id="3058042"/>
    <lineage>
        <taxon>Bacteria</taxon>
        <taxon>Pseudomonadati</taxon>
        <taxon>Pseudomonadota</taxon>
        <taxon>Betaproteobacteria</taxon>
        <taxon>Burkholderiales</taxon>
        <taxon>Sphaerotilaceae</taxon>
        <taxon>Roseateles</taxon>
    </lineage>
</organism>
<evidence type="ECO:0000256" key="1">
    <source>
        <dbReference type="ARBA" id="ARBA00004571"/>
    </source>
</evidence>
<dbReference type="InterPro" id="IPR036942">
    <property type="entry name" value="Beta-barrel_TonB_sf"/>
</dbReference>
<evidence type="ECO:0000259" key="16">
    <source>
        <dbReference type="Pfam" id="PF07715"/>
    </source>
</evidence>
<dbReference type="Proteomes" id="UP001228044">
    <property type="component" value="Unassembled WGS sequence"/>
</dbReference>
<feature type="compositionally biased region" description="Low complexity" evidence="13">
    <location>
        <begin position="44"/>
        <end position="55"/>
    </location>
</feature>
<evidence type="ECO:0000256" key="9">
    <source>
        <dbReference type="ARBA" id="ARBA00023170"/>
    </source>
</evidence>
<comment type="similarity">
    <text evidence="2 11 12">Belongs to the TonB-dependent receptor family.</text>
</comment>
<feature type="chain" id="PRO_5045487275" evidence="14">
    <location>
        <begin position="37"/>
        <end position="781"/>
    </location>
</feature>
<comment type="caution">
    <text evidence="17">The sequence shown here is derived from an EMBL/GenBank/DDBJ whole genome shotgun (WGS) entry which is preliminary data.</text>
</comment>
<dbReference type="EMBL" id="JAUHHC010000006">
    <property type="protein sequence ID" value="MDN3922774.1"/>
    <property type="molecule type" value="Genomic_DNA"/>
</dbReference>
<sequence length="781" mass="85238">MSPRSVPAPRPSRLPAPRPLNLALLLALAAPGALWAQISEEAAAKPPARPASATAPEKDGKAQLQRVEVSGQPSDEAVRRASTAAKIVIGREEIERFGDSTLGEVLKRLPGVTTGGRPGRGGDIRMRGMGGGYTQILVDGERMPPGFSLDQLPPDQVERIEILRAPSAEYGARAVAGTINVVLRQALQKKMNDVRLGLSSERGRLQPNFGWTRNDKLDEHGGAYNLTVNAMGMERIDDINTVATTLLPASGRQSTLTTLGQSEESRRGININARLQWRFDGGDTLSIQPFLLAGRGSTGSQFTQQQSNCDAALGDPASSIPCVGFDKAQTNGEGRNTVLRLNVQGMKRLGEDSRVELRGSVGGADSQQHSFRQEYLGGAPVRNQDDTINSRDKSWNLTGKYSRQLENEHSLVGGLEGEGTAREQTRVSLQNGLPRPELADFGDNLEASTSRLAGYLQDEWNVGKQWSFYAGLRGETIATRSTAANYKVSNRSTVWTPLLHGVWKFSEKSRDQIRASLTRSYKSPNLNDLIARPGINPQYPCTPDGGCGPNEPNYPDRTGNPDLRPELATGIDLAYESYLGKGGVLSANVFARHIKDLIRNTTELEDVSWSEVQRWVSRPRNIGTAQTYGIELEAKFRVDEFIAEAWPVNIRSNLSLFHSNVDGIPGPNNKLDQQPRGTANLGFDYRLRSLPLSWGASVNYTPSNEVRQSELQASSTSKKVVTDAFALWSFNPNAQLRLSATNLTPLDYSNGTIVATPDKIISTESSGRTFITWGLRLELKV</sequence>
<proteinExistence type="inferred from homology"/>
<keyword evidence="3 11" id="KW-0813">Transport</keyword>
<evidence type="ECO:0000313" key="18">
    <source>
        <dbReference type="Proteomes" id="UP001228044"/>
    </source>
</evidence>
<feature type="region of interest" description="Disordered" evidence="13">
    <location>
        <begin position="537"/>
        <end position="559"/>
    </location>
</feature>
<evidence type="ECO:0000256" key="13">
    <source>
        <dbReference type="SAM" id="MobiDB-lite"/>
    </source>
</evidence>
<dbReference type="PROSITE" id="PS52016">
    <property type="entry name" value="TONB_DEPENDENT_REC_3"/>
    <property type="match status" value="1"/>
</dbReference>
<dbReference type="InterPro" id="IPR037066">
    <property type="entry name" value="Plug_dom_sf"/>
</dbReference>
<keyword evidence="5 11" id="KW-0812">Transmembrane</keyword>
<feature type="region of interest" description="Disordered" evidence="13">
    <location>
        <begin position="109"/>
        <end position="128"/>
    </location>
</feature>
<keyword evidence="6 14" id="KW-0732">Signal</keyword>
<comment type="subcellular location">
    <subcellularLocation>
        <location evidence="1 11">Cell outer membrane</location>
        <topology evidence="1 11">Multi-pass membrane protein</topology>
    </subcellularLocation>
</comment>
<feature type="signal peptide" evidence="14">
    <location>
        <begin position="1"/>
        <end position="36"/>
    </location>
</feature>
<evidence type="ECO:0000256" key="5">
    <source>
        <dbReference type="ARBA" id="ARBA00022692"/>
    </source>
</evidence>
<gene>
    <name evidence="17" type="ORF">QWJ38_20975</name>
</gene>
<keyword evidence="7 12" id="KW-0798">TonB box</keyword>
<feature type="domain" description="TonB-dependent receptor-like beta-barrel" evidence="15">
    <location>
        <begin position="301"/>
        <end position="743"/>
    </location>
</feature>
<evidence type="ECO:0000256" key="3">
    <source>
        <dbReference type="ARBA" id="ARBA00022448"/>
    </source>
</evidence>
<name>A0ABT8DYY1_9BURK</name>
<dbReference type="PANTHER" id="PTHR30069">
    <property type="entry name" value="TONB-DEPENDENT OUTER MEMBRANE RECEPTOR"/>
    <property type="match status" value="1"/>
</dbReference>
<evidence type="ECO:0000256" key="11">
    <source>
        <dbReference type="PROSITE-ProRule" id="PRU01360"/>
    </source>
</evidence>
<evidence type="ECO:0000256" key="14">
    <source>
        <dbReference type="SAM" id="SignalP"/>
    </source>
</evidence>
<evidence type="ECO:0000313" key="17">
    <source>
        <dbReference type="EMBL" id="MDN3922774.1"/>
    </source>
</evidence>
<keyword evidence="18" id="KW-1185">Reference proteome</keyword>
<protein>
    <submittedName>
        <fullName evidence="17">TonB-dependent receptor</fullName>
    </submittedName>
</protein>
<feature type="region of interest" description="Disordered" evidence="13">
    <location>
        <begin position="42"/>
        <end position="78"/>
    </location>
</feature>
<evidence type="ECO:0000256" key="7">
    <source>
        <dbReference type="ARBA" id="ARBA00023077"/>
    </source>
</evidence>
<dbReference type="PANTHER" id="PTHR30069:SF29">
    <property type="entry name" value="HEMOGLOBIN AND HEMOGLOBIN-HAPTOGLOBIN-BINDING PROTEIN 1-RELATED"/>
    <property type="match status" value="1"/>
</dbReference>
<evidence type="ECO:0000256" key="6">
    <source>
        <dbReference type="ARBA" id="ARBA00022729"/>
    </source>
</evidence>